<dbReference type="PROSITE" id="PS51707">
    <property type="entry name" value="CYTH"/>
    <property type="match status" value="1"/>
</dbReference>
<dbReference type="InterPro" id="IPR023577">
    <property type="entry name" value="CYTH_domain"/>
</dbReference>
<dbReference type="OrthoDB" id="384378at2"/>
<feature type="domain" description="CYTH" evidence="1">
    <location>
        <begin position="4"/>
        <end position="195"/>
    </location>
</feature>
<dbReference type="InterPro" id="IPR009195">
    <property type="entry name" value="Uncharacterised_YjbK"/>
</dbReference>
<dbReference type="AlphaFoldDB" id="A0A2A5S3E6"/>
<dbReference type="Gene3D" id="2.40.320.10">
    <property type="entry name" value="Hypothetical Protein Pfu-838710-001"/>
    <property type="match status" value="1"/>
</dbReference>
<dbReference type="PIRSF" id="PIRSF012526">
    <property type="entry name" value="CYTH_UCP012526"/>
    <property type="match status" value="1"/>
</dbReference>
<dbReference type="EMBL" id="JXJX01000002">
    <property type="protein sequence ID" value="PCS07972.1"/>
    <property type="molecule type" value="Genomic_DNA"/>
</dbReference>
<name>A0A2A5S3E6_9LACT</name>
<comment type="caution">
    <text evidence="2">The sequence shown here is derived from an EMBL/GenBank/DDBJ whole genome shotgun (WGS) entry which is preliminary data.</text>
</comment>
<keyword evidence="3" id="KW-1185">Reference proteome</keyword>
<dbReference type="SMART" id="SM01118">
    <property type="entry name" value="CYTH"/>
    <property type="match status" value="1"/>
</dbReference>
<dbReference type="InterPro" id="IPR033469">
    <property type="entry name" value="CYTH-like_dom_sf"/>
</dbReference>
<evidence type="ECO:0000313" key="3">
    <source>
        <dbReference type="Proteomes" id="UP000242246"/>
    </source>
</evidence>
<dbReference type="Proteomes" id="UP000242246">
    <property type="component" value="Unassembled WGS sequence"/>
</dbReference>
<dbReference type="RefSeq" id="WP_068162743.1">
    <property type="nucleotide sequence ID" value="NZ_JXJX01000002.1"/>
</dbReference>
<accession>A0A2A5S3E6</accession>
<organism evidence="2 3">
    <name type="scientific">Pseudolactococcus plantarum</name>
    <dbReference type="NCBI Taxonomy" id="1365"/>
    <lineage>
        <taxon>Bacteria</taxon>
        <taxon>Bacillati</taxon>
        <taxon>Bacillota</taxon>
        <taxon>Bacilli</taxon>
        <taxon>Lactobacillales</taxon>
        <taxon>Streptococcaceae</taxon>
        <taxon>Pseudolactococcus</taxon>
    </lineage>
</organism>
<sequence>MKTNLEIEYKTLLSLSEFDQLSKRFSHITPIQQTNHYFDTHDLQLRKNKLSLRIRTFSKGAEMTLKIPQKVGNIEYNIDLTTQEALTILEKDTLTNYPLLIEGILEQLKQYDIQLSDIHTLGSLTTTRREYQTAIGLMALDKNEYSHKIDYELELEVEEAIKGQRNFNQFLKENHIEHRYARSKVVRFLESIGKMN</sequence>
<reference evidence="2 3" key="1">
    <citation type="submission" date="2014-12" db="EMBL/GenBank/DDBJ databases">
        <title>Draft genome sequences of 10 type strains of Lactococcus.</title>
        <authorList>
            <person name="Sun Z."/>
            <person name="Zhong Z."/>
            <person name="Liu W."/>
            <person name="Zhang W."/>
            <person name="Zhang H."/>
        </authorList>
    </citation>
    <scope>NUCLEOTIDE SEQUENCE [LARGE SCALE GENOMIC DNA]</scope>
    <source>
        <strain evidence="2 3">DSM 20686</strain>
    </source>
</reference>
<evidence type="ECO:0000259" key="1">
    <source>
        <dbReference type="PROSITE" id="PS51707"/>
    </source>
</evidence>
<protein>
    <submittedName>
        <fullName evidence="2">Adenylate cyclase</fullName>
    </submittedName>
</protein>
<dbReference type="Pfam" id="PF01928">
    <property type="entry name" value="CYTH"/>
    <property type="match status" value="1"/>
</dbReference>
<proteinExistence type="predicted"/>
<dbReference type="CDD" id="cd07762">
    <property type="entry name" value="CYTH-like_Pase_1"/>
    <property type="match status" value="1"/>
</dbReference>
<dbReference type="STRING" id="1348632.GCA_001591745_01094"/>
<dbReference type="SUPFAM" id="SSF55154">
    <property type="entry name" value="CYTH-like phosphatases"/>
    <property type="match status" value="1"/>
</dbReference>
<gene>
    <name evidence="2" type="ORF">RU87_GL000709</name>
</gene>
<evidence type="ECO:0000313" key="2">
    <source>
        <dbReference type="EMBL" id="PCS07972.1"/>
    </source>
</evidence>